<dbReference type="Gene3D" id="1.10.10.10">
    <property type="entry name" value="Winged helix-like DNA-binding domain superfamily/Winged helix DNA-binding domain"/>
    <property type="match status" value="1"/>
</dbReference>
<evidence type="ECO:0000259" key="5">
    <source>
        <dbReference type="Pfam" id="PF04542"/>
    </source>
</evidence>
<dbReference type="InterPro" id="IPR007627">
    <property type="entry name" value="RNA_pol_sigma70_r2"/>
</dbReference>
<protein>
    <submittedName>
        <fullName evidence="7">Sigma-70 family RNA polymerase sigma factor</fullName>
    </submittedName>
</protein>
<dbReference type="GO" id="GO:0016987">
    <property type="term" value="F:sigma factor activity"/>
    <property type="evidence" value="ECO:0007669"/>
    <property type="project" value="UniProtKB-KW"/>
</dbReference>
<proteinExistence type="inferred from homology"/>
<dbReference type="GO" id="GO:0003677">
    <property type="term" value="F:DNA binding"/>
    <property type="evidence" value="ECO:0007669"/>
    <property type="project" value="InterPro"/>
</dbReference>
<name>A0A9D2MWR0_9FIRM</name>
<dbReference type="SUPFAM" id="SSF88659">
    <property type="entry name" value="Sigma3 and sigma4 domains of RNA polymerase sigma factors"/>
    <property type="match status" value="1"/>
</dbReference>
<dbReference type="GO" id="GO:0006352">
    <property type="term" value="P:DNA-templated transcription initiation"/>
    <property type="evidence" value="ECO:0007669"/>
    <property type="project" value="InterPro"/>
</dbReference>
<dbReference type="NCBIfam" id="TIGR02937">
    <property type="entry name" value="sigma70-ECF"/>
    <property type="match status" value="1"/>
</dbReference>
<dbReference type="InterPro" id="IPR036388">
    <property type="entry name" value="WH-like_DNA-bd_sf"/>
</dbReference>
<gene>
    <name evidence="7" type="ORF">H9710_06270</name>
</gene>
<dbReference type="Pfam" id="PF04542">
    <property type="entry name" value="Sigma70_r2"/>
    <property type="match status" value="1"/>
</dbReference>
<evidence type="ECO:0000313" key="8">
    <source>
        <dbReference type="Proteomes" id="UP000826793"/>
    </source>
</evidence>
<keyword evidence="2" id="KW-0805">Transcription regulation</keyword>
<evidence type="ECO:0000256" key="2">
    <source>
        <dbReference type="ARBA" id="ARBA00023015"/>
    </source>
</evidence>
<keyword evidence="3" id="KW-0731">Sigma factor</keyword>
<dbReference type="PANTHER" id="PTHR43133:SF51">
    <property type="entry name" value="RNA POLYMERASE SIGMA FACTOR"/>
    <property type="match status" value="1"/>
</dbReference>
<dbReference type="Pfam" id="PF08281">
    <property type="entry name" value="Sigma70_r4_2"/>
    <property type="match status" value="1"/>
</dbReference>
<dbReference type="Proteomes" id="UP000826793">
    <property type="component" value="Unassembled WGS sequence"/>
</dbReference>
<reference evidence="7" key="1">
    <citation type="journal article" date="2021" name="PeerJ">
        <title>Extensive microbial diversity within the chicken gut microbiome revealed by metagenomics and culture.</title>
        <authorList>
            <person name="Gilroy R."/>
            <person name="Ravi A."/>
            <person name="Getino M."/>
            <person name="Pursley I."/>
            <person name="Horton D.L."/>
            <person name="Alikhan N.F."/>
            <person name="Baker D."/>
            <person name="Gharbi K."/>
            <person name="Hall N."/>
            <person name="Watson M."/>
            <person name="Adriaenssens E.M."/>
            <person name="Foster-Nyarko E."/>
            <person name="Jarju S."/>
            <person name="Secka A."/>
            <person name="Antonio M."/>
            <person name="Oren A."/>
            <person name="Chaudhuri R.R."/>
            <person name="La Ragione R."/>
            <person name="Hildebrand F."/>
            <person name="Pallen M.J."/>
        </authorList>
    </citation>
    <scope>NUCLEOTIDE SEQUENCE</scope>
    <source>
        <strain evidence="7">CHK185-1770</strain>
    </source>
</reference>
<evidence type="ECO:0000256" key="3">
    <source>
        <dbReference type="ARBA" id="ARBA00023082"/>
    </source>
</evidence>
<comment type="similarity">
    <text evidence="1">Belongs to the sigma-70 factor family. ECF subfamily.</text>
</comment>
<dbReference type="AlphaFoldDB" id="A0A9D2MWR0"/>
<dbReference type="InterPro" id="IPR013249">
    <property type="entry name" value="RNA_pol_sigma70_r4_t2"/>
</dbReference>
<evidence type="ECO:0000256" key="1">
    <source>
        <dbReference type="ARBA" id="ARBA00010641"/>
    </source>
</evidence>
<feature type="domain" description="RNA polymerase sigma-70 region 2" evidence="5">
    <location>
        <begin position="19"/>
        <end position="84"/>
    </location>
</feature>
<dbReference type="InterPro" id="IPR013325">
    <property type="entry name" value="RNA_pol_sigma_r2"/>
</dbReference>
<organism evidence="7 8">
    <name type="scientific">Candidatus Acutalibacter pullicola</name>
    <dbReference type="NCBI Taxonomy" id="2838417"/>
    <lineage>
        <taxon>Bacteria</taxon>
        <taxon>Bacillati</taxon>
        <taxon>Bacillota</taxon>
        <taxon>Clostridia</taxon>
        <taxon>Eubacteriales</taxon>
        <taxon>Acutalibacteraceae</taxon>
        <taxon>Acutalibacter</taxon>
    </lineage>
</organism>
<sequence>MTDLVKRSKKGDKEAFAQLIDQNRQMLYNTALLVLRQEDDALDALQDAILACWENLPSLRKDRYFKTWLVKILLNKCRDVQRGKSHFAYVEELPESGDEPDWDTSMDVRRTMDKLGENDQLLLSLFYYDDFSVRQIADALSLSEGAVRTRLTRSRERFKKLYVQEKGECL</sequence>
<evidence type="ECO:0000256" key="4">
    <source>
        <dbReference type="ARBA" id="ARBA00023163"/>
    </source>
</evidence>
<feature type="domain" description="RNA polymerase sigma factor 70 region 4 type 2" evidence="6">
    <location>
        <begin position="106"/>
        <end position="157"/>
    </location>
</feature>
<accession>A0A9D2MWR0</accession>
<reference evidence="7" key="2">
    <citation type="submission" date="2021-04" db="EMBL/GenBank/DDBJ databases">
        <authorList>
            <person name="Gilroy R."/>
        </authorList>
    </citation>
    <scope>NUCLEOTIDE SEQUENCE</scope>
    <source>
        <strain evidence="7">CHK185-1770</strain>
    </source>
</reference>
<comment type="caution">
    <text evidence="7">The sequence shown here is derived from an EMBL/GenBank/DDBJ whole genome shotgun (WGS) entry which is preliminary data.</text>
</comment>
<dbReference type="Gene3D" id="1.10.1740.10">
    <property type="match status" value="1"/>
</dbReference>
<dbReference type="InterPro" id="IPR013324">
    <property type="entry name" value="RNA_pol_sigma_r3/r4-like"/>
</dbReference>
<dbReference type="CDD" id="cd06171">
    <property type="entry name" value="Sigma70_r4"/>
    <property type="match status" value="1"/>
</dbReference>
<evidence type="ECO:0000259" key="6">
    <source>
        <dbReference type="Pfam" id="PF08281"/>
    </source>
</evidence>
<dbReference type="SUPFAM" id="SSF88946">
    <property type="entry name" value="Sigma2 domain of RNA polymerase sigma factors"/>
    <property type="match status" value="1"/>
</dbReference>
<keyword evidence="4" id="KW-0804">Transcription</keyword>
<dbReference type="EMBL" id="DWXG01000049">
    <property type="protein sequence ID" value="HJB98167.1"/>
    <property type="molecule type" value="Genomic_DNA"/>
</dbReference>
<dbReference type="InterPro" id="IPR014284">
    <property type="entry name" value="RNA_pol_sigma-70_dom"/>
</dbReference>
<dbReference type="PANTHER" id="PTHR43133">
    <property type="entry name" value="RNA POLYMERASE ECF-TYPE SIGMA FACTO"/>
    <property type="match status" value="1"/>
</dbReference>
<dbReference type="InterPro" id="IPR039425">
    <property type="entry name" value="RNA_pol_sigma-70-like"/>
</dbReference>
<evidence type="ECO:0000313" key="7">
    <source>
        <dbReference type="EMBL" id="HJB98167.1"/>
    </source>
</evidence>